<evidence type="ECO:0000256" key="2">
    <source>
        <dbReference type="ARBA" id="ARBA00004141"/>
    </source>
</evidence>
<evidence type="ECO:0000256" key="4">
    <source>
        <dbReference type="ARBA" id="ARBA00022679"/>
    </source>
</evidence>
<keyword evidence="7" id="KW-0863">Zinc-finger</keyword>
<dbReference type="Pfam" id="PF13639">
    <property type="entry name" value="zf-RING_2"/>
    <property type="match status" value="1"/>
</dbReference>
<comment type="subcellular location">
    <subcellularLocation>
        <location evidence="2">Membrane</location>
        <topology evidence="2">Multi-pass membrane protein</topology>
    </subcellularLocation>
</comment>
<evidence type="ECO:0000256" key="8">
    <source>
        <dbReference type="ARBA" id="ARBA00022786"/>
    </source>
</evidence>
<evidence type="ECO:0000256" key="7">
    <source>
        <dbReference type="ARBA" id="ARBA00022771"/>
    </source>
</evidence>
<name>A0A6C0CAA8_9ZZZZ</name>
<dbReference type="PROSITE" id="PS50089">
    <property type="entry name" value="ZF_RING_2"/>
    <property type="match status" value="1"/>
</dbReference>
<proteinExistence type="predicted"/>
<dbReference type="PROSITE" id="PS50096">
    <property type="entry name" value="IQ"/>
    <property type="match status" value="1"/>
</dbReference>
<protein>
    <recommendedName>
        <fullName evidence="3">RING-type E3 ubiquitin transferase</fullName>
        <ecNumber evidence="3">2.3.2.27</ecNumber>
    </recommendedName>
</protein>
<dbReference type="GO" id="GO:0006511">
    <property type="term" value="P:ubiquitin-dependent protein catabolic process"/>
    <property type="evidence" value="ECO:0007669"/>
    <property type="project" value="TreeGrafter"/>
</dbReference>
<keyword evidence="11" id="KW-0472">Membrane</keyword>
<evidence type="ECO:0000313" key="13">
    <source>
        <dbReference type="EMBL" id="QHT01666.1"/>
    </source>
</evidence>
<evidence type="ECO:0000256" key="3">
    <source>
        <dbReference type="ARBA" id="ARBA00012483"/>
    </source>
</evidence>
<dbReference type="GO" id="GO:0016020">
    <property type="term" value="C:membrane"/>
    <property type="evidence" value="ECO:0007669"/>
    <property type="project" value="UniProtKB-SubCell"/>
</dbReference>
<evidence type="ECO:0000256" key="11">
    <source>
        <dbReference type="ARBA" id="ARBA00023136"/>
    </source>
</evidence>
<evidence type="ECO:0000256" key="9">
    <source>
        <dbReference type="ARBA" id="ARBA00022833"/>
    </source>
</evidence>
<evidence type="ECO:0000256" key="1">
    <source>
        <dbReference type="ARBA" id="ARBA00000900"/>
    </source>
</evidence>
<dbReference type="SMART" id="SM00184">
    <property type="entry name" value="RING"/>
    <property type="match status" value="1"/>
</dbReference>
<reference evidence="13" key="1">
    <citation type="journal article" date="2020" name="Nature">
        <title>Giant virus diversity and host interactions through global metagenomics.</title>
        <authorList>
            <person name="Schulz F."/>
            <person name="Roux S."/>
            <person name="Paez-Espino D."/>
            <person name="Jungbluth S."/>
            <person name="Walsh D.A."/>
            <person name="Denef V.J."/>
            <person name="McMahon K.D."/>
            <person name="Konstantinidis K.T."/>
            <person name="Eloe-Fadrosh E.A."/>
            <person name="Kyrpides N.C."/>
            <person name="Woyke T."/>
        </authorList>
    </citation>
    <scope>NUCLEOTIDE SEQUENCE</scope>
    <source>
        <strain evidence="13">GVMAG-M-3300020523-10</strain>
    </source>
</reference>
<evidence type="ECO:0000256" key="5">
    <source>
        <dbReference type="ARBA" id="ARBA00022692"/>
    </source>
</evidence>
<organism evidence="13">
    <name type="scientific">viral metagenome</name>
    <dbReference type="NCBI Taxonomy" id="1070528"/>
    <lineage>
        <taxon>unclassified sequences</taxon>
        <taxon>metagenomes</taxon>
        <taxon>organismal metagenomes</taxon>
    </lineage>
</organism>
<dbReference type="InterPro" id="IPR013083">
    <property type="entry name" value="Znf_RING/FYVE/PHD"/>
</dbReference>
<keyword evidence="8" id="KW-0833">Ubl conjugation pathway</keyword>
<accession>A0A6C0CAA8</accession>
<dbReference type="Gene3D" id="3.30.40.10">
    <property type="entry name" value="Zinc/RING finger domain, C3HC4 (zinc finger)"/>
    <property type="match status" value="1"/>
</dbReference>
<keyword evidence="4" id="KW-0808">Transferase</keyword>
<dbReference type="PANTHER" id="PTHR45977:SF4">
    <property type="entry name" value="RING-TYPE DOMAIN-CONTAINING PROTEIN"/>
    <property type="match status" value="1"/>
</dbReference>
<dbReference type="CDD" id="cd16448">
    <property type="entry name" value="RING-H2"/>
    <property type="match status" value="1"/>
</dbReference>
<dbReference type="SUPFAM" id="SSF57850">
    <property type="entry name" value="RING/U-box"/>
    <property type="match status" value="1"/>
</dbReference>
<keyword evidence="6" id="KW-0479">Metal-binding</keyword>
<comment type="catalytic activity">
    <reaction evidence="1">
        <text>S-ubiquitinyl-[E2 ubiquitin-conjugating enzyme]-L-cysteine + [acceptor protein]-L-lysine = [E2 ubiquitin-conjugating enzyme]-L-cysteine + N(6)-ubiquitinyl-[acceptor protein]-L-lysine.</text>
        <dbReference type="EC" id="2.3.2.27"/>
    </reaction>
</comment>
<sequence>MPPTRRRSSSIVRSAATRIQKRVRGKQTRKKTSALIREKIDKRNLEIANRNLEIDKECAICLAEVQSTDPITSLPCGHRFHTECIMRTLQAGITGCPLCRSVIPNNDYAHLANPTMTYEEALLARNRAQEERRLATQAYRNAVARTSEYERSNRNRSRRLRGVNSPTYVRLLQAEETADAEVRYTQANIDRYMDTIRRLS</sequence>
<evidence type="ECO:0000256" key="10">
    <source>
        <dbReference type="ARBA" id="ARBA00022989"/>
    </source>
</evidence>
<evidence type="ECO:0000259" key="12">
    <source>
        <dbReference type="PROSITE" id="PS50089"/>
    </source>
</evidence>
<dbReference type="GO" id="GO:0061630">
    <property type="term" value="F:ubiquitin protein ligase activity"/>
    <property type="evidence" value="ECO:0007669"/>
    <property type="project" value="UniProtKB-EC"/>
</dbReference>
<dbReference type="EC" id="2.3.2.27" evidence="3"/>
<dbReference type="GO" id="GO:0008270">
    <property type="term" value="F:zinc ion binding"/>
    <property type="evidence" value="ECO:0007669"/>
    <property type="project" value="UniProtKB-KW"/>
</dbReference>
<keyword evidence="9" id="KW-0862">Zinc</keyword>
<dbReference type="InterPro" id="IPR001841">
    <property type="entry name" value="Znf_RING"/>
</dbReference>
<dbReference type="GO" id="GO:0016567">
    <property type="term" value="P:protein ubiquitination"/>
    <property type="evidence" value="ECO:0007669"/>
    <property type="project" value="TreeGrafter"/>
</dbReference>
<evidence type="ECO:0000256" key="6">
    <source>
        <dbReference type="ARBA" id="ARBA00022723"/>
    </source>
</evidence>
<feature type="domain" description="RING-type" evidence="12">
    <location>
        <begin position="58"/>
        <end position="100"/>
    </location>
</feature>
<dbReference type="EMBL" id="MN739379">
    <property type="protein sequence ID" value="QHT01666.1"/>
    <property type="molecule type" value="Genomic_DNA"/>
</dbReference>
<keyword evidence="10" id="KW-1133">Transmembrane helix</keyword>
<keyword evidence="5" id="KW-0812">Transmembrane</keyword>
<dbReference type="PANTHER" id="PTHR45977">
    <property type="entry name" value="TARGET OF ERK KINASE MPK-1"/>
    <property type="match status" value="1"/>
</dbReference>
<dbReference type="AlphaFoldDB" id="A0A6C0CAA8"/>